<protein>
    <recommendedName>
        <fullName evidence="4">Enoyl-CoA hydratase</fullName>
    </recommendedName>
</protein>
<dbReference type="InterPro" id="IPR029045">
    <property type="entry name" value="ClpP/crotonase-like_dom_sf"/>
</dbReference>
<dbReference type="Gene3D" id="1.10.12.10">
    <property type="entry name" value="Lyase 2-enoyl-coa Hydratase, Chain A, domain 2"/>
    <property type="match status" value="1"/>
</dbReference>
<evidence type="ECO:0008006" key="4">
    <source>
        <dbReference type="Google" id="ProtNLM"/>
    </source>
</evidence>
<dbReference type="CDD" id="cd06558">
    <property type="entry name" value="crotonase-like"/>
    <property type="match status" value="1"/>
</dbReference>
<gene>
    <name evidence="3" type="ORF">METZ01_LOCUS16922</name>
</gene>
<organism evidence="3">
    <name type="scientific">marine metagenome</name>
    <dbReference type="NCBI Taxonomy" id="408172"/>
    <lineage>
        <taxon>unclassified sequences</taxon>
        <taxon>metagenomes</taxon>
        <taxon>ecological metagenomes</taxon>
    </lineage>
</organism>
<dbReference type="Pfam" id="PF00378">
    <property type="entry name" value="ECH_1"/>
    <property type="match status" value="1"/>
</dbReference>
<dbReference type="PANTHER" id="PTHR11941">
    <property type="entry name" value="ENOYL-COA HYDRATASE-RELATED"/>
    <property type="match status" value="1"/>
</dbReference>
<comment type="similarity">
    <text evidence="1">Belongs to the enoyl-CoA hydratase/isomerase family.</text>
</comment>
<evidence type="ECO:0000256" key="2">
    <source>
        <dbReference type="ARBA" id="ARBA00023239"/>
    </source>
</evidence>
<evidence type="ECO:0000256" key="1">
    <source>
        <dbReference type="ARBA" id="ARBA00005254"/>
    </source>
</evidence>
<dbReference type="InterPro" id="IPR001753">
    <property type="entry name" value="Enoyl-CoA_hydra/iso"/>
</dbReference>
<dbReference type="NCBIfam" id="NF004781">
    <property type="entry name" value="PRK06127.1"/>
    <property type="match status" value="1"/>
</dbReference>
<accession>A0A381PCQ2</accession>
<dbReference type="PANTHER" id="PTHR11941:SF54">
    <property type="entry name" value="ENOYL-COA HYDRATASE, MITOCHONDRIAL"/>
    <property type="match status" value="1"/>
</dbReference>
<dbReference type="EMBL" id="UINC01000928">
    <property type="protein sequence ID" value="SUZ64068.1"/>
    <property type="molecule type" value="Genomic_DNA"/>
</dbReference>
<dbReference type="SUPFAM" id="SSF52096">
    <property type="entry name" value="ClpP/crotonase"/>
    <property type="match status" value="1"/>
</dbReference>
<dbReference type="AlphaFoldDB" id="A0A381PCQ2"/>
<reference evidence="3" key="1">
    <citation type="submission" date="2018-05" db="EMBL/GenBank/DDBJ databases">
        <authorList>
            <person name="Lanie J.A."/>
            <person name="Ng W.-L."/>
            <person name="Kazmierczak K.M."/>
            <person name="Andrzejewski T.M."/>
            <person name="Davidsen T.M."/>
            <person name="Wayne K.J."/>
            <person name="Tettelin H."/>
            <person name="Glass J.I."/>
            <person name="Rusch D."/>
            <person name="Podicherti R."/>
            <person name="Tsui H.-C.T."/>
            <person name="Winkler M.E."/>
        </authorList>
    </citation>
    <scope>NUCLEOTIDE SEQUENCE</scope>
</reference>
<sequence length="261" mass="28350">VTGQVHIQREDQIGVIVLDHPERHNAISSAMWQGLLDAATEFASDENIRAVLLRGEGDRAFAAGADISEFDEKRTDSSSNDEYDTVSNRAYVALVTMPKPLVAMVHGYCIGGGLAVALTADLRIASDDASFTIPAARLGLGYRAEGLGRLVQLIGPSATKRILFLADRFGAEEALNMGIINRVVPKAGLEAATYEWMNIICQNAPLTIRAAKAATDEWTKPESLRNFDEINDLVNACFDSADYREGVDAFMAKRTPRFSGN</sequence>
<dbReference type="InterPro" id="IPR014748">
    <property type="entry name" value="Enoyl-CoA_hydra_C"/>
</dbReference>
<dbReference type="GO" id="GO:0006635">
    <property type="term" value="P:fatty acid beta-oxidation"/>
    <property type="evidence" value="ECO:0007669"/>
    <property type="project" value="TreeGrafter"/>
</dbReference>
<dbReference type="Gene3D" id="3.90.226.10">
    <property type="entry name" value="2-enoyl-CoA Hydratase, Chain A, domain 1"/>
    <property type="match status" value="1"/>
</dbReference>
<dbReference type="InterPro" id="IPR018376">
    <property type="entry name" value="Enoyl-CoA_hyd/isom_CS"/>
</dbReference>
<feature type="non-terminal residue" evidence="3">
    <location>
        <position position="1"/>
    </location>
</feature>
<proteinExistence type="inferred from homology"/>
<dbReference type="GO" id="GO:0016829">
    <property type="term" value="F:lyase activity"/>
    <property type="evidence" value="ECO:0007669"/>
    <property type="project" value="UniProtKB-KW"/>
</dbReference>
<evidence type="ECO:0000313" key="3">
    <source>
        <dbReference type="EMBL" id="SUZ64068.1"/>
    </source>
</evidence>
<keyword evidence="2" id="KW-0456">Lyase</keyword>
<name>A0A381PCQ2_9ZZZZ</name>
<dbReference type="PROSITE" id="PS00166">
    <property type="entry name" value="ENOYL_COA_HYDRATASE"/>
    <property type="match status" value="1"/>
</dbReference>